<reference evidence="1 2" key="1">
    <citation type="journal article" date="2016" name="Nat. Commun.">
        <title>Ectomycorrhizal ecology is imprinted in the genome of the dominant symbiotic fungus Cenococcum geophilum.</title>
        <authorList>
            <consortium name="DOE Joint Genome Institute"/>
            <person name="Peter M."/>
            <person name="Kohler A."/>
            <person name="Ohm R.A."/>
            <person name="Kuo A."/>
            <person name="Krutzmann J."/>
            <person name="Morin E."/>
            <person name="Arend M."/>
            <person name="Barry K.W."/>
            <person name="Binder M."/>
            <person name="Choi C."/>
            <person name="Clum A."/>
            <person name="Copeland A."/>
            <person name="Grisel N."/>
            <person name="Haridas S."/>
            <person name="Kipfer T."/>
            <person name="LaButti K."/>
            <person name="Lindquist E."/>
            <person name="Lipzen A."/>
            <person name="Maire R."/>
            <person name="Meier B."/>
            <person name="Mihaltcheva S."/>
            <person name="Molinier V."/>
            <person name="Murat C."/>
            <person name="Poggeler S."/>
            <person name="Quandt C.A."/>
            <person name="Sperisen C."/>
            <person name="Tritt A."/>
            <person name="Tisserant E."/>
            <person name="Crous P.W."/>
            <person name="Henrissat B."/>
            <person name="Nehls U."/>
            <person name="Egli S."/>
            <person name="Spatafora J.W."/>
            <person name="Grigoriev I.V."/>
            <person name="Martin F.M."/>
        </authorList>
    </citation>
    <scope>NUCLEOTIDE SEQUENCE [LARGE SCALE GENOMIC DNA]</scope>
    <source>
        <strain evidence="1 2">CBS 207.34</strain>
    </source>
</reference>
<evidence type="ECO:0000313" key="1">
    <source>
        <dbReference type="EMBL" id="OCL11734.1"/>
    </source>
</evidence>
<gene>
    <name evidence="1" type="ORF">AOQ84DRAFT_228863</name>
</gene>
<name>A0A8E2JWG7_9PEZI</name>
<dbReference type="EMBL" id="KV748996">
    <property type="protein sequence ID" value="OCL11734.1"/>
    <property type="molecule type" value="Genomic_DNA"/>
</dbReference>
<dbReference type="Gene3D" id="2.120.10.30">
    <property type="entry name" value="TolB, C-terminal domain"/>
    <property type="match status" value="1"/>
</dbReference>
<dbReference type="OrthoDB" id="9977941at2759"/>
<protein>
    <submittedName>
        <fullName evidence="1">Uncharacterized protein</fullName>
    </submittedName>
</protein>
<dbReference type="PANTHER" id="PTHR42060">
    <property type="entry name" value="NHL REPEAT-CONTAINING PROTEIN-RELATED"/>
    <property type="match status" value="1"/>
</dbReference>
<dbReference type="SUPFAM" id="SSF63829">
    <property type="entry name" value="Calcium-dependent phosphotriesterase"/>
    <property type="match status" value="1"/>
</dbReference>
<dbReference type="AlphaFoldDB" id="A0A8E2JWG7"/>
<keyword evidence="2" id="KW-1185">Reference proteome</keyword>
<dbReference type="PANTHER" id="PTHR42060:SF1">
    <property type="entry name" value="NHL REPEAT-CONTAINING PROTEIN"/>
    <property type="match status" value="1"/>
</dbReference>
<sequence length="256" mass="28772">MTGAKVTPVASFPPNFFLENLVIRHDGSILITVTNQKHLYYVPRPDSGVATPQFLHTFEHSTTGIVELGRDVFHISTTLLSEDSPNILWRLDMRNLTPTAVLEPMPVLTFPPESKVLNGFCVLSSSVILRADSWADLIWRVDILEDCSAPSARVWLKHNMLAHSDDPKKFDVPGVNGVKFNHKDGHVYFTITAQTTLGRIRIDPGTLDCVGDPEDVTERWMWGDDLIIDKEAGVAYVTTHRQNTIERINLKSIVRM</sequence>
<dbReference type="InterPro" id="IPR052998">
    <property type="entry name" value="Hetero-Diels-Alderase-like"/>
</dbReference>
<dbReference type="InterPro" id="IPR011042">
    <property type="entry name" value="6-blade_b-propeller_TolB-like"/>
</dbReference>
<evidence type="ECO:0000313" key="2">
    <source>
        <dbReference type="Proteomes" id="UP000250140"/>
    </source>
</evidence>
<proteinExistence type="predicted"/>
<organism evidence="1 2">
    <name type="scientific">Glonium stellatum</name>
    <dbReference type="NCBI Taxonomy" id="574774"/>
    <lineage>
        <taxon>Eukaryota</taxon>
        <taxon>Fungi</taxon>
        <taxon>Dikarya</taxon>
        <taxon>Ascomycota</taxon>
        <taxon>Pezizomycotina</taxon>
        <taxon>Dothideomycetes</taxon>
        <taxon>Pleosporomycetidae</taxon>
        <taxon>Gloniales</taxon>
        <taxon>Gloniaceae</taxon>
        <taxon>Glonium</taxon>
    </lineage>
</organism>
<accession>A0A8E2JWG7</accession>
<dbReference type="Proteomes" id="UP000250140">
    <property type="component" value="Unassembled WGS sequence"/>
</dbReference>